<dbReference type="InterPro" id="IPR036388">
    <property type="entry name" value="WH-like_DNA-bd_sf"/>
</dbReference>
<evidence type="ECO:0000256" key="1">
    <source>
        <dbReference type="ARBA" id="ARBA00005820"/>
    </source>
</evidence>
<sequence length="950" mass="101853">MRALTAVFGPPDATPAHRPPLTVGVLGSLTVHRDGHPIEIGQPMLRALLGLLALQPGQTVSREHIVDVLWPENPPPTCLKLLQGYVGQLRSILEPQRTPRAPAQVLSLVGNGYQLRLTGEQLDLAQFNDRLARARDARTGGDAETALRELEQALACWRGPVLADAPPNLRQHPAAAAAARRRTAAVLTYADTAIERGRPDPACERLQELLAEEPLHEALAARLMRALAASGQRAAALDLFAATRARLADELGIEPDAALHEAYLDILRARPAEAERPRAPAVPAQLPLDVPGFSGRGRELRWLDAGLADAGDPPRSLVVAALTGTPGCGKTAVAVHWAHRVAHRFPDGQLYLDLRGFDPGGPAMVPAEAARSLLEALDVPPDGIPVSPQAQLGLYRSLLAGRRVLILLDNARDAEQVRPLLPGSPGCAVLVTSRDQLRGLLATSNARLLTLDLPSPHDARRLLAARIGAQRTAAEPAAVEEIIARCARLPLALAIVGARAATRPRLALSAITHELATRNLDGLSGPDAATDARAAFSWSYRTLSPAAATAFRLIGHTATGSVTADVTASLTGAATPAAHRVLEELTDANLVTESTPGRYHLHSLLRAYAAELSRALDATTARRQALHRLLDHHLATARTAATLLEPAREQLTTAPATPGVTPPPLATREQALAWFAAERGTLLAAIRRAEAGGWDSHCWQLAHSVSTFLYARGHWHDLVAAQRSAVRAARRLGERTGEGHTHLNLARAYSALGRGARMRPHLRRALALFTRSGDHGGLARAHNAIALSHSRQGEHGRALHHNQQALTHYRLAGNANGYGQALNDIGWGYAMLGRHRLALRYCRRALAVLGGLADPTEAAHTWDSLGYVHHRLGDHARAVACYERAVALFRENGSRYHEAESLTRLGDTHRAAGDGAAARAAWQQARDILDGLRHADTARVRGLLAELSTR</sequence>
<dbReference type="EMBL" id="BONJ01000001">
    <property type="protein sequence ID" value="GIG11803.1"/>
    <property type="molecule type" value="Genomic_DNA"/>
</dbReference>
<dbReference type="Proteomes" id="UP000660339">
    <property type="component" value="Unassembled WGS sequence"/>
</dbReference>
<evidence type="ECO:0000256" key="6">
    <source>
        <dbReference type="PROSITE-ProRule" id="PRU01091"/>
    </source>
</evidence>
<feature type="repeat" description="TPR" evidence="5">
    <location>
        <begin position="859"/>
        <end position="892"/>
    </location>
</feature>
<comment type="caution">
    <text evidence="8">The sequence shown here is derived from an EMBL/GenBank/DDBJ whole genome shotgun (WGS) entry which is preliminary data.</text>
</comment>
<dbReference type="PANTHER" id="PTHR35807">
    <property type="entry name" value="TRANSCRIPTIONAL REGULATOR REDD-RELATED"/>
    <property type="match status" value="1"/>
</dbReference>
<dbReference type="InterPro" id="IPR016032">
    <property type="entry name" value="Sig_transdc_resp-reg_C-effctor"/>
</dbReference>
<dbReference type="GO" id="GO:0043531">
    <property type="term" value="F:ADP binding"/>
    <property type="evidence" value="ECO:0007669"/>
    <property type="project" value="InterPro"/>
</dbReference>
<dbReference type="PRINTS" id="PR00364">
    <property type="entry name" value="DISEASERSIST"/>
</dbReference>
<evidence type="ECO:0000256" key="2">
    <source>
        <dbReference type="ARBA" id="ARBA00023015"/>
    </source>
</evidence>
<dbReference type="InterPro" id="IPR001867">
    <property type="entry name" value="OmpR/PhoB-type_DNA-bd"/>
</dbReference>
<evidence type="ECO:0000256" key="5">
    <source>
        <dbReference type="PROSITE-ProRule" id="PRU00339"/>
    </source>
</evidence>
<dbReference type="SUPFAM" id="SSF52540">
    <property type="entry name" value="P-loop containing nucleoside triphosphate hydrolases"/>
    <property type="match status" value="1"/>
</dbReference>
<feature type="DNA-binding region" description="OmpR/PhoB-type" evidence="6">
    <location>
        <begin position="13"/>
        <end position="117"/>
    </location>
</feature>
<keyword evidence="4" id="KW-0804">Transcription</keyword>
<keyword evidence="9" id="KW-1185">Reference proteome</keyword>
<dbReference type="Gene3D" id="1.10.10.10">
    <property type="entry name" value="Winged helix-like DNA-binding domain superfamily/Winged helix DNA-binding domain"/>
    <property type="match status" value="1"/>
</dbReference>
<evidence type="ECO:0000256" key="4">
    <source>
        <dbReference type="ARBA" id="ARBA00023163"/>
    </source>
</evidence>
<dbReference type="Gene3D" id="1.25.40.10">
    <property type="entry name" value="Tetratricopeptide repeat domain"/>
    <property type="match status" value="3"/>
</dbReference>
<dbReference type="Pfam" id="PF13424">
    <property type="entry name" value="TPR_12"/>
    <property type="match status" value="2"/>
</dbReference>
<evidence type="ECO:0000259" key="7">
    <source>
        <dbReference type="PROSITE" id="PS51755"/>
    </source>
</evidence>
<dbReference type="SMART" id="SM01043">
    <property type="entry name" value="BTAD"/>
    <property type="match status" value="1"/>
</dbReference>
<keyword evidence="5" id="KW-0802">TPR repeat</keyword>
<evidence type="ECO:0000313" key="9">
    <source>
        <dbReference type="Proteomes" id="UP000660339"/>
    </source>
</evidence>
<proteinExistence type="inferred from homology"/>
<dbReference type="GO" id="GO:0006355">
    <property type="term" value="P:regulation of DNA-templated transcription"/>
    <property type="evidence" value="ECO:0007669"/>
    <property type="project" value="InterPro"/>
</dbReference>
<dbReference type="InterPro" id="IPR027417">
    <property type="entry name" value="P-loop_NTPase"/>
</dbReference>
<reference evidence="8" key="1">
    <citation type="submission" date="2021-01" db="EMBL/GenBank/DDBJ databases">
        <title>Whole genome shotgun sequence of Catellatospora methionotrophica NBRC 14553.</title>
        <authorList>
            <person name="Komaki H."/>
            <person name="Tamura T."/>
        </authorList>
    </citation>
    <scope>NUCLEOTIDE SEQUENCE</scope>
    <source>
        <strain evidence="8">NBRC 14553</strain>
    </source>
</reference>
<dbReference type="InterPro" id="IPR019734">
    <property type="entry name" value="TPR_rpt"/>
</dbReference>
<dbReference type="SMART" id="SM00862">
    <property type="entry name" value="Trans_reg_C"/>
    <property type="match status" value="1"/>
</dbReference>
<dbReference type="PROSITE" id="PS51755">
    <property type="entry name" value="OMPR_PHOB"/>
    <property type="match status" value="1"/>
</dbReference>
<dbReference type="GO" id="GO:0000160">
    <property type="term" value="P:phosphorelay signal transduction system"/>
    <property type="evidence" value="ECO:0007669"/>
    <property type="project" value="InterPro"/>
</dbReference>
<protein>
    <submittedName>
        <fullName evidence="8">SARP family transcriptional regulator</fullName>
    </submittedName>
</protein>
<evidence type="ECO:0000313" key="8">
    <source>
        <dbReference type="EMBL" id="GIG11803.1"/>
    </source>
</evidence>
<dbReference type="Pfam" id="PF00486">
    <property type="entry name" value="Trans_reg_C"/>
    <property type="match status" value="1"/>
</dbReference>
<dbReference type="InterPro" id="IPR011990">
    <property type="entry name" value="TPR-like_helical_dom_sf"/>
</dbReference>
<dbReference type="SUPFAM" id="SSF48452">
    <property type="entry name" value="TPR-like"/>
    <property type="match status" value="3"/>
</dbReference>
<gene>
    <name evidence="8" type="ORF">Cme02nite_01350</name>
</gene>
<organism evidence="8 9">
    <name type="scientific">Catellatospora methionotrophica</name>
    <dbReference type="NCBI Taxonomy" id="121620"/>
    <lineage>
        <taxon>Bacteria</taxon>
        <taxon>Bacillati</taxon>
        <taxon>Actinomycetota</taxon>
        <taxon>Actinomycetes</taxon>
        <taxon>Micromonosporales</taxon>
        <taxon>Micromonosporaceae</taxon>
        <taxon>Catellatospora</taxon>
    </lineage>
</organism>
<evidence type="ECO:0000256" key="3">
    <source>
        <dbReference type="ARBA" id="ARBA00023125"/>
    </source>
</evidence>
<dbReference type="SUPFAM" id="SSF46894">
    <property type="entry name" value="C-terminal effector domain of the bipartite response regulators"/>
    <property type="match status" value="1"/>
</dbReference>
<dbReference type="PROSITE" id="PS50005">
    <property type="entry name" value="TPR"/>
    <property type="match status" value="1"/>
</dbReference>
<dbReference type="Gene3D" id="3.40.50.300">
    <property type="entry name" value="P-loop containing nucleotide triphosphate hydrolases"/>
    <property type="match status" value="1"/>
</dbReference>
<dbReference type="AlphaFoldDB" id="A0A8J3L4T5"/>
<dbReference type="SMART" id="SM00028">
    <property type="entry name" value="TPR"/>
    <property type="match status" value="5"/>
</dbReference>
<feature type="domain" description="OmpR/PhoB-type" evidence="7">
    <location>
        <begin position="13"/>
        <end position="117"/>
    </location>
</feature>
<dbReference type="CDD" id="cd15831">
    <property type="entry name" value="BTAD"/>
    <property type="match status" value="1"/>
</dbReference>
<dbReference type="InterPro" id="IPR005158">
    <property type="entry name" value="BTAD"/>
</dbReference>
<dbReference type="Pfam" id="PF03704">
    <property type="entry name" value="BTAD"/>
    <property type="match status" value="1"/>
</dbReference>
<dbReference type="GO" id="GO:0003677">
    <property type="term" value="F:DNA binding"/>
    <property type="evidence" value="ECO:0007669"/>
    <property type="project" value="UniProtKB-UniRule"/>
</dbReference>
<dbReference type="PANTHER" id="PTHR35807:SF1">
    <property type="entry name" value="TRANSCRIPTIONAL REGULATOR REDD"/>
    <property type="match status" value="1"/>
</dbReference>
<name>A0A8J3L4T5_9ACTN</name>
<keyword evidence="2" id="KW-0805">Transcription regulation</keyword>
<comment type="similarity">
    <text evidence="1">Belongs to the AfsR/DnrI/RedD regulatory family.</text>
</comment>
<accession>A0A8J3L4T5</accession>
<keyword evidence="3 6" id="KW-0238">DNA-binding</keyword>
<dbReference type="InterPro" id="IPR051677">
    <property type="entry name" value="AfsR-DnrI-RedD_regulator"/>
</dbReference>